<feature type="region of interest" description="Disordered" evidence="1">
    <location>
        <begin position="191"/>
        <end position="214"/>
    </location>
</feature>
<evidence type="ECO:0000256" key="1">
    <source>
        <dbReference type="SAM" id="MobiDB-lite"/>
    </source>
</evidence>
<reference evidence="2" key="1">
    <citation type="submission" date="2015-06" db="UniProtKB">
        <authorList>
            <consortium name="EnsemblPlants"/>
        </authorList>
    </citation>
    <scope>IDENTIFICATION</scope>
</reference>
<dbReference type="AlphaFoldDB" id="M8BF39"/>
<feature type="region of interest" description="Disordered" evidence="1">
    <location>
        <begin position="649"/>
        <end position="679"/>
    </location>
</feature>
<feature type="region of interest" description="Disordered" evidence="1">
    <location>
        <begin position="729"/>
        <end position="752"/>
    </location>
</feature>
<dbReference type="PANTHER" id="PTHR33167">
    <property type="entry name" value="TRANSCRIPTION FACTOR, PUTATIVE (DUF863)-RELATED"/>
    <property type="match status" value="1"/>
</dbReference>
<feature type="region of interest" description="Disordered" evidence="1">
    <location>
        <begin position="770"/>
        <end position="790"/>
    </location>
</feature>
<accession>M8BF39</accession>
<dbReference type="PANTHER" id="PTHR33167:SF4">
    <property type="entry name" value="TRANSCRIPTION FACTOR, PUTATIVE (DUF863)-RELATED"/>
    <property type="match status" value="1"/>
</dbReference>
<organism evidence="2">
    <name type="scientific">Aegilops tauschii</name>
    <name type="common">Tausch's goatgrass</name>
    <name type="synonym">Aegilops squarrosa</name>
    <dbReference type="NCBI Taxonomy" id="37682"/>
    <lineage>
        <taxon>Eukaryota</taxon>
        <taxon>Viridiplantae</taxon>
        <taxon>Streptophyta</taxon>
        <taxon>Embryophyta</taxon>
        <taxon>Tracheophyta</taxon>
        <taxon>Spermatophyta</taxon>
        <taxon>Magnoliopsida</taxon>
        <taxon>Liliopsida</taxon>
        <taxon>Poales</taxon>
        <taxon>Poaceae</taxon>
        <taxon>BOP clade</taxon>
        <taxon>Pooideae</taxon>
        <taxon>Triticodae</taxon>
        <taxon>Triticeae</taxon>
        <taxon>Triticinae</taxon>
        <taxon>Aegilops</taxon>
    </lineage>
</organism>
<evidence type="ECO:0000313" key="2">
    <source>
        <dbReference type="EnsemblPlants" id="EMT23560"/>
    </source>
</evidence>
<proteinExistence type="predicted"/>
<sequence length="790" mass="86349">MAAIVRQGEVATVPLHKNVLEMKQHTVLGKILSQPKMTKSLINLCINIALETKSIERPNELISVHVELSLNRNQIFIITPNKERNTSRLSTKRVDGHLSPVSWASPGDKVKNKPIEHISNRFTVTPTNGSAYAEKEMLKQTILAQEATFRKQVYELHRLYKVQKDLMALQCRGGESKGYSKAISYSLPSGGIRRVQQMGPPAGHDTRKPSGKFMKGKNIERSLNRVSMRHSNSGSTKEMLLQVPADADDSDDDVVTVWENPAKSLPRNSGSVVGTNLKLSIERTSPMDKNWATGLQPSGVSTVNALNKKVIGSSSTMKKTNFPSVGASSSKNQCYSYGHKLKDRSSGMEWLTHKKTGVDSSTAHYQSSSSIVNPGIFAASSSNAAPRSLWQSSATDYTTRRHYADAELPSAQNGRLPTFQRYHRLHSSEIPGGAQYQHPSPFYDCPKDVNLNNGPRDATATLGQARGSTRILGFTISAATEKDSHRPSTSSTTHMGADSTPLSKGVADLEMQFQNKKDGTSVRNLIDLNVALPFMDVTEMDARQSEGDSVPEEPDGPSTAAAKNLMVMHTGEFQAGPPQGEEAHLEALVGPMFKMKRNTIIRKSPVKSDCELDAPLMRWQAWMGEAELETVAKRRHFFDKLVSTIEEKKHHEAKLGTNEAARHGAGASPSPKGDIGSNAANNLKRREVLTTKDPGVPAFPDVPENRNTHRCPEAGRIRQARTPSCAQTFNRGSWRSTRGDHGPDSASMATPEQQMHQGLLFTAKRAGSAVDDMSSVKQGGAREAPTVAQP</sequence>
<feature type="region of interest" description="Disordered" evidence="1">
    <location>
        <begin position="476"/>
        <end position="502"/>
    </location>
</feature>
<dbReference type="EnsemblPlants" id="EMT23560">
    <property type="protein sequence ID" value="EMT23560"/>
    <property type="gene ID" value="F775_00586"/>
</dbReference>
<name>M8BF39_AEGTA</name>
<protein>
    <submittedName>
        <fullName evidence="2">Uncharacterized protein</fullName>
    </submittedName>
</protein>